<name>A0A2I1K7X5_9LACT</name>
<feature type="transmembrane region" description="Helical" evidence="1">
    <location>
        <begin position="27"/>
        <end position="48"/>
    </location>
</feature>
<accession>A0A2I1K7X5</accession>
<reference evidence="2 3" key="1">
    <citation type="submission" date="2017-12" db="EMBL/GenBank/DDBJ databases">
        <title>Phylogenetic diversity of female urinary microbiome.</title>
        <authorList>
            <person name="Thomas-White K."/>
            <person name="Wolfe A.J."/>
        </authorList>
    </citation>
    <scope>NUCLEOTIDE SEQUENCE [LARGE SCALE GENOMIC DNA]</scope>
    <source>
        <strain evidence="2 3">UMB0844</strain>
    </source>
</reference>
<proteinExistence type="predicted"/>
<dbReference type="AlphaFoldDB" id="A0A2I1K7X5"/>
<keyword evidence="1" id="KW-0812">Transmembrane</keyword>
<dbReference type="EMBL" id="PKGZ01000002">
    <property type="protein sequence ID" value="PKY91675.1"/>
    <property type="molecule type" value="Genomic_DNA"/>
</dbReference>
<evidence type="ECO:0000256" key="1">
    <source>
        <dbReference type="SAM" id="Phobius"/>
    </source>
</evidence>
<feature type="transmembrane region" description="Helical" evidence="1">
    <location>
        <begin position="91"/>
        <end position="110"/>
    </location>
</feature>
<dbReference type="RefSeq" id="WP_145988503.1">
    <property type="nucleotide sequence ID" value="NZ_PKGZ01000002.1"/>
</dbReference>
<sequence>MGGFCGWVIAKVMNLEISFKGSLRAALMAYITRFIYDVLTLLLLYFGMNGLSGHSPVHTLINYYNPVNLVYYFLIGDFLKTVFNKKSTYGIVGFVLVFQSLLGLFVGAWMGA</sequence>
<dbReference type="Proteomes" id="UP000234775">
    <property type="component" value="Unassembled WGS sequence"/>
</dbReference>
<comment type="caution">
    <text evidence="2">The sequence shown here is derived from an EMBL/GenBank/DDBJ whole genome shotgun (WGS) entry which is preliminary data.</text>
</comment>
<keyword evidence="3" id="KW-1185">Reference proteome</keyword>
<evidence type="ECO:0000313" key="2">
    <source>
        <dbReference type="EMBL" id="PKY91675.1"/>
    </source>
</evidence>
<gene>
    <name evidence="2" type="ORF">CYJ27_03090</name>
</gene>
<feature type="transmembrane region" description="Helical" evidence="1">
    <location>
        <begin position="60"/>
        <end position="79"/>
    </location>
</feature>
<protein>
    <submittedName>
        <fullName evidence="2">Uncharacterized protein</fullName>
    </submittedName>
</protein>
<evidence type="ECO:0000313" key="3">
    <source>
        <dbReference type="Proteomes" id="UP000234775"/>
    </source>
</evidence>
<keyword evidence="1" id="KW-1133">Transmembrane helix</keyword>
<organism evidence="2 3">
    <name type="scientific">Aerococcus christensenii</name>
    <dbReference type="NCBI Taxonomy" id="87541"/>
    <lineage>
        <taxon>Bacteria</taxon>
        <taxon>Bacillati</taxon>
        <taxon>Bacillota</taxon>
        <taxon>Bacilli</taxon>
        <taxon>Lactobacillales</taxon>
        <taxon>Aerococcaceae</taxon>
        <taxon>Aerococcus</taxon>
    </lineage>
</organism>
<keyword evidence="1" id="KW-0472">Membrane</keyword>